<feature type="transmembrane region" description="Helical" evidence="8">
    <location>
        <begin position="101"/>
        <end position="119"/>
    </location>
</feature>
<comment type="similarity">
    <text evidence="7">Belongs to the glycosyltransferase 87 family.</text>
</comment>
<evidence type="ECO:0000256" key="1">
    <source>
        <dbReference type="ARBA" id="ARBA00004651"/>
    </source>
</evidence>
<dbReference type="GO" id="GO:0016758">
    <property type="term" value="F:hexosyltransferase activity"/>
    <property type="evidence" value="ECO:0007669"/>
    <property type="project" value="InterPro"/>
</dbReference>
<name>A0A0P6XYL5_9CHLR</name>
<dbReference type="STRING" id="360411.AC812_12885"/>
<sequence length="403" mass="46458">MYYLKVSLLFLAIWGLLAFGIRIASGNNILGADYYTFYTAARMYLLEGKNPYSEEVTQMAQLGILGRLAHPDEDQLGFAYPIFMLFWVMPFAWLDISISQSLWMSLNLLLFLTCLYQIYKEQKSFIFIGLTFYPFCFGIILGNFSNLISVILLYSFYVLILSKEMPKPRHQIYIGFLLAWTIGKPQISLLLLIFALLICLKSHYFYTILAFCLSIMVFVIISWVLLPDWLSFWVGQLQKYAIYNQSTPAYLLSSIMSFTQIPSTFWTMVVMAGTILTFFVWLRVVYKPENIEISNLSYLNLLFFVLLSILSVFLMPRTLSNDQLLLILGLFIGSKPFISRVGLTLKILWIFLSAFSWLTFAVPLPALSSTNVVFPFFFTTCWLIVFLLLYTKFKPKAIVNAPA</sequence>
<comment type="caution">
    <text evidence="9">The sequence shown here is derived from an EMBL/GenBank/DDBJ whole genome shotgun (WGS) entry which is preliminary data.</text>
</comment>
<keyword evidence="6 8" id="KW-0472">Membrane</keyword>
<comment type="subcellular location">
    <subcellularLocation>
        <location evidence="1">Cell membrane</location>
        <topology evidence="1">Multi-pass membrane protein</topology>
    </subcellularLocation>
</comment>
<evidence type="ECO:0000256" key="3">
    <source>
        <dbReference type="ARBA" id="ARBA00022679"/>
    </source>
</evidence>
<dbReference type="Proteomes" id="UP000050514">
    <property type="component" value="Unassembled WGS sequence"/>
</dbReference>
<accession>A0A0P6XYL5</accession>
<evidence type="ECO:0000256" key="8">
    <source>
        <dbReference type="SAM" id="Phobius"/>
    </source>
</evidence>
<evidence type="ECO:0008006" key="11">
    <source>
        <dbReference type="Google" id="ProtNLM"/>
    </source>
</evidence>
<evidence type="ECO:0000313" key="9">
    <source>
        <dbReference type="EMBL" id="KPL74206.1"/>
    </source>
</evidence>
<keyword evidence="4 8" id="KW-0812">Transmembrane</keyword>
<dbReference type="AlphaFoldDB" id="A0A0P6XYL5"/>
<organism evidence="9 10">
    <name type="scientific">Bellilinea caldifistulae</name>
    <dbReference type="NCBI Taxonomy" id="360411"/>
    <lineage>
        <taxon>Bacteria</taxon>
        <taxon>Bacillati</taxon>
        <taxon>Chloroflexota</taxon>
        <taxon>Anaerolineae</taxon>
        <taxon>Anaerolineales</taxon>
        <taxon>Anaerolineaceae</taxon>
        <taxon>Bellilinea</taxon>
    </lineage>
</organism>
<keyword evidence="5 8" id="KW-1133">Transmembrane helix</keyword>
<evidence type="ECO:0000256" key="2">
    <source>
        <dbReference type="ARBA" id="ARBA00022475"/>
    </source>
</evidence>
<feature type="transmembrane region" description="Helical" evidence="8">
    <location>
        <begin position="172"/>
        <end position="198"/>
    </location>
</feature>
<proteinExistence type="inferred from homology"/>
<dbReference type="RefSeq" id="WP_062158926.1">
    <property type="nucleotide sequence ID" value="NZ_DF967971.1"/>
</dbReference>
<feature type="transmembrane region" description="Helical" evidence="8">
    <location>
        <begin position="337"/>
        <end position="360"/>
    </location>
</feature>
<evidence type="ECO:0000256" key="6">
    <source>
        <dbReference type="ARBA" id="ARBA00023136"/>
    </source>
</evidence>
<dbReference type="Pfam" id="PF09594">
    <property type="entry name" value="GT87"/>
    <property type="match status" value="1"/>
</dbReference>
<evidence type="ECO:0000256" key="5">
    <source>
        <dbReference type="ARBA" id="ARBA00022989"/>
    </source>
</evidence>
<feature type="transmembrane region" description="Helical" evidence="8">
    <location>
        <begin position="372"/>
        <end position="390"/>
    </location>
</feature>
<feature type="transmembrane region" description="Helical" evidence="8">
    <location>
        <begin position="131"/>
        <end position="160"/>
    </location>
</feature>
<reference evidence="9 10" key="1">
    <citation type="submission" date="2015-07" db="EMBL/GenBank/DDBJ databases">
        <title>Draft genome of Bellilinea caldifistulae DSM 17877.</title>
        <authorList>
            <person name="Hemp J."/>
            <person name="Ward L.M."/>
            <person name="Pace L.A."/>
            <person name="Fischer W.W."/>
        </authorList>
    </citation>
    <scope>NUCLEOTIDE SEQUENCE [LARGE SCALE GENOMIC DNA]</scope>
    <source>
        <strain evidence="9 10">GOMI-1</strain>
    </source>
</reference>
<keyword evidence="2" id="KW-1003">Cell membrane</keyword>
<dbReference type="GO" id="GO:0005886">
    <property type="term" value="C:plasma membrane"/>
    <property type="evidence" value="ECO:0007669"/>
    <property type="project" value="UniProtKB-SubCell"/>
</dbReference>
<feature type="transmembrane region" description="Helical" evidence="8">
    <location>
        <begin position="204"/>
        <end position="226"/>
    </location>
</feature>
<feature type="transmembrane region" description="Helical" evidence="8">
    <location>
        <begin position="265"/>
        <end position="286"/>
    </location>
</feature>
<feature type="transmembrane region" description="Helical" evidence="8">
    <location>
        <begin position="298"/>
        <end position="316"/>
    </location>
</feature>
<dbReference type="InterPro" id="IPR018584">
    <property type="entry name" value="GT87"/>
</dbReference>
<dbReference type="EMBL" id="LGHJ01000018">
    <property type="protein sequence ID" value="KPL74206.1"/>
    <property type="molecule type" value="Genomic_DNA"/>
</dbReference>
<keyword evidence="3" id="KW-0808">Transferase</keyword>
<evidence type="ECO:0000256" key="4">
    <source>
        <dbReference type="ARBA" id="ARBA00022692"/>
    </source>
</evidence>
<keyword evidence="10" id="KW-1185">Reference proteome</keyword>
<protein>
    <recommendedName>
        <fullName evidence="11">DUF2029 domain-containing protein</fullName>
    </recommendedName>
</protein>
<evidence type="ECO:0000256" key="7">
    <source>
        <dbReference type="ARBA" id="ARBA00024033"/>
    </source>
</evidence>
<gene>
    <name evidence="9" type="ORF">AC812_12885</name>
</gene>
<feature type="transmembrane region" description="Helical" evidence="8">
    <location>
        <begin position="77"/>
        <end position="94"/>
    </location>
</feature>
<evidence type="ECO:0000313" key="10">
    <source>
        <dbReference type="Proteomes" id="UP000050514"/>
    </source>
</evidence>